<evidence type="ECO:0000259" key="1">
    <source>
        <dbReference type="Pfam" id="PF13550"/>
    </source>
</evidence>
<evidence type="ECO:0000259" key="2">
    <source>
        <dbReference type="Pfam" id="PF24801"/>
    </source>
</evidence>
<dbReference type="Gene3D" id="2.60.40.10">
    <property type="entry name" value="Immunoglobulins"/>
    <property type="match status" value="1"/>
</dbReference>
<sequence length="1815" mass="190606">MSKGGSPGSAGGVESANTLQAKGTAVILDVLAEGPIKGLAKGDGKSIYFNGTPWLNQEDGSANFPGVSFSVMGGNPSQTALDGLDHVETPVMGTPAGTPIKKGAPGPISFSIPDGEYSSARVSIQIQGLVVTKDNGNMDPTSVQVQCHVRPFGGTYLMVVDDTITGKTTSVFQKDYLFDLPGEGPWIVRWTRITDDSTSSKLVNATVCGPAFAITSARMIYPDTAYALGSFDSELFGSSIPSRGYEIDGRLIKVPTNYDPTARTYSGVWDGSFKEAWTNNPAWILYDLLTDRRVGLGRHIPESYVDKWGLYNIAVYCDGTVPDGFGGYEPRYTFNGILNTREDAFKVLQSVASSFRGMLYWGAGAIQVVADMPADPVKLVTNANVLAGNFTYEGTALKSRHTYALVTWNNPDLGYGPDIEPVEAGEYIDKIGVRQTEVMAYGCTSRGQAHRMGKWALFTENESTETCSWKASLDQFDLRPGDIVYVADENLAGIRQGGRVVSATTVSMVVDAPVTLGAAGGTIRVMLPNGTLESRVVNNPAGIHTTLTWGTALSQTPLPDAMWVVSDATIAPRQFRVVTVLEVEPNVIEIISLYHDPGKYSWVELGIRLDQPPSTIYLPRGGMLSAPTDLQVDEYVTGTGVTSLVRVIFSWRPPLNDNRLRGFEVQAISEGIVLAQGSTVGSSFTFETLSPAVYSFQVRSVGDEGQVSGWVSTSQINVDGLTDPPQTPTAISITGGIRQNTLNWAHPAGRFIRAVEVQASGLGFDNAGDGPYDNLPSAPLDGTFTKIGETAGTNFTHAGLAASHVWYYRVRSVDVFGQFSPWVGPFGVRTSYLVAADIRDGILDTAKFAAGIMPVELLENLDEDRPENTVAFNKEDGRLYRRVNGTWTAEVPAADISGQLTDEQIADLDATKLIGQVTSEQIEKLDADKISGQLTSEQIADLDAAKIAGELSAEQIADRAIVASKIAEAAVGTYALALGSVTASKLYIGPGSINPDRFFIDPAYWAADPDGWSIQEAAGSNEAALLGVSRAAVLSDAAFTGDARHEINTPVSSPVSQAIAGEALRLRARGRNSNPEQLVTVGLQFFDVAGGYISGAVLSWSDEDSDPRGVMKDVQVTGPMNANSFRLVVYNTGGSAWAGVAVVSDVQVVLATDGSMVVDGAITARQLATYAISTDKLAAGSIITEKLAAGAVTASKVAAGAITTEALAVGSGNQIWNSTCDVAATGWGSWAGGTYTGTATLGPAAPPWRLDGYGSGMLFAPGIVPIGGVLSAYFLANSGYGFTVTPGRTYQAAALLQNHRCRGHLEIQWRDSSGAWIGATSSDEVPTNQAADGRFDDRYARAMVLGVAPLLAAYGMLAITGHGTGASDAYVYFTKTLFSEAPSNAVEVGPWTAGGMTSIEGGMVRARTIQADRIVAASITADELAANSIVAGKISAEAVTANKIAAGAVTANKIAAGAITAEKLAVGSGNLVWNSTCDVATSGWNVWSGGAYAGAATLSPAAYPWRLLGYGSGQLFAPGYVPVGGAFSAIFSTDATFGFTVIEGRTYQAAALLQNHRCRSRIDIEWRDGNGTWLGAASSQEVPTNQTTEALYDFRYARATVLGVAPPGAVFGRLAIAGIGTGETDAYVFFTKTMLSEAPKNAVEVGLWVAGGVTTIEGGMVRARSIQADRIVAASISATELAADSVVAGKIAAGAISARELAAYQIRAYHLASEMIIAQTIQVANLIIGTEKIGPGSMSTAYGVANSPGDVLLNFPGYGNVATRPIADLFLQVNAGEQGRVLLVFDDNMYSAGSITLVTYSEEGGGGDGGGGGGE</sequence>
<evidence type="ECO:0000313" key="3">
    <source>
        <dbReference type="EMBL" id="MBS7812341.1"/>
    </source>
</evidence>
<accession>A0ABS5QF75</accession>
<dbReference type="PANTHER" id="PTHR36251:SF2">
    <property type="entry name" value="GIFSY-2 PROPHAGE HOST SPECIFICITY PROTEIN J, PHAGE LAMBDA"/>
    <property type="match status" value="1"/>
</dbReference>
<dbReference type="InterPro" id="IPR013783">
    <property type="entry name" value="Ig-like_fold"/>
</dbReference>
<comment type="caution">
    <text evidence="3">The sequence shown here is derived from an EMBL/GenBank/DDBJ whole genome shotgun (WGS) entry which is preliminary data.</text>
</comment>
<feature type="domain" description="Tip attachment protein J HDII-ins2" evidence="2">
    <location>
        <begin position="96"/>
        <end position="207"/>
    </location>
</feature>
<reference evidence="3 4" key="1">
    <citation type="submission" date="2021-05" db="EMBL/GenBank/DDBJ databases">
        <title>Roseococcus sp. XZZS9, whole genome shotgun sequencing project.</title>
        <authorList>
            <person name="Zhao G."/>
            <person name="Shen L."/>
        </authorList>
    </citation>
    <scope>NUCLEOTIDE SEQUENCE [LARGE SCALE GENOMIC DNA]</scope>
    <source>
        <strain evidence="3 4">XZZS9</strain>
    </source>
</reference>
<organism evidence="3 4">
    <name type="scientific">Roseococcus pinisoli</name>
    <dbReference type="NCBI Taxonomy" id="2835040"/>
    <lineage>
        <taxon>Bacteria</taxon>
        <taxon>Pseudomonadati</taxon>
        <taxon>Pseudomonadota</taxon>
        <taxon>Alphaproteobacteria</taxon>
        <taxon>Acetobacterales</taxon>
        <taxon>Roseomonadaceae</taxon>
        <taxon>Roseococcus</taxon>
    </lineage>
</organism>
<dbReference type="Pfam" id="PF13550">
    <property type="entry name" value="Phage-tail_3"/>
    <property type="match status" value="1"/>
</dbReference>
<gene>
    <name evidence="3" type="ORF">KHU32_15430</name>
</gene>
<proteinExistence type="predicted"/>
<evidence type="ECO:0000313" key="4">
    <source>
        <dbReference type="Proteomes" id="UP000766336"/>
    </source>
</evidence>
<dbReference type="EMBL" id="JAHCDA010000003">
    <property type="protein sequence ID" value="MBS7812341.1"/>
    <property type="molecule type" value="Genomic_DNA"/>
</dbReference>
<feature type="domain" description="Tip attachment protein J" evidence="1">
    <location>
        <begin position="342"/>
        <end position="500"/>
    </location>
</feature>
<dbReference type="InterPro" id="IPR032876">
    <property type="entry name" value="J_dom"/>
</dbReference>
<dbReference type="PANTHER" id="PTHR36251">
    <property type="entry name" value="FELS-1 PROPHAGE HOST SPECIFICITY PROTEIN-RELATED"/>
    <property type="match status" value="1"/>
</dbReference>
<name>A0ABS5QF75_9PROT</name>
<dbReference type="InterPro" id="IPR053171">
    <property type="entry name" value="Viral_Tip_Attach_Protein"/>
</dbReference>
<keyword evidence="4" id="KW-1185">Reference proteome</keyword>
<protein>
    <submittedName>
        <fullName evidence="3">Host specificity protein J</fullName>
    </submittedName>
</protein>
<dbReference type="Proteomes" id="UP000766336">
    <property type="component" value="Unassembled WGS sequence"/>
</dbReference>
<dbReference type="Pfam" id="PF24801">
    <property type="entry name" value="FNIII-A_GpJ"/>
    <property type="match status" value="1"/>
</dbReference>
<dbReference type="RefSeq" id="WP_213671049.1">
    <property type="nucleotide sequence ID" value="NZ_JAHCDA010000003.1"/>
</dbReference>
<dbReference type="InterPro" id="IPR055385">
    <property type="entry name" value="GpJ_HDII-ins2"/>
</dbReference>